<dbReference type="GO" id="GO:0032259">
    <property type="term" value="P:methylation"/>
    <property type="evidence" value="ECO:0007669"/>
    <property type="project" value="UniProtKB-KW"/>
</dbReference>
<dbReference type="InterPro" id="IPR041698">
    <property type="entry name" value="Methyltransf_25"/>
</dbReference>
<dbReference type="SUPFAM" id="SSF53335">
    <property type="entry name" value="S-adenosyl-L-methionine-dependent methyltransferases"/>
    <property type="match status" value="1"/>
</dbReference>
<dbReference type="Pfam" id="PF13649">
    <property type="entry name" value="Methyltransf_25"/>
    <property type="match status" value="1"/>
</dbReference>
<dbReference type="GO" id="GO:0008168">
    <property type="term" value="F:methyltransferase activity"/>
    <property type="evidence" value="ECO:0007669"/>
    <property type="project" value="UniProtKB-KW"/>
</dbReference>
<dbReference type="AlphaFoldDB" id="A0A419A4L4"/>
<dbReference type="Proteomes" id="UP000283587">
    <property type="component" value="Unassembled WGS sequence"/>
</dbReference>
<keyword evidence="4" id="KW-0489">Methyltransferase</keyword>
<dbReference type="InterPro" id="IPR018773">
    <property type="entry name" value="MeTrfase_reg_dom_prd"/>
</dbReference>
<dbReference type="CDD" id="cd02440">
    <property type="entry name" value="AdoMet_MTases"/>
    <property type="match status" value="1"/>
</dbReference>
<dbReference type="EMBL" id="QZEW01000064">
    <property type="protein sequence ID" value="RJL09742.1"/>
    <property type="molecule type" value="Genomic_DNA"/>
</dbReference>
<evidence type="ECO:0000256" key="1">
    <source>
        <dbReference type="ARBA" id="ARBA00022679"/>
    </source>
</evidence>
<dbReference type="OrthoDB" id="5298787at2"/>
<dbReference type="RefSeq" id="WP_119898904.1">
    <property type="nucleotide sequence ID" value="NZ_QNRC01000026.1"/>
</dbReference>
<evidence type="ECO:0000259" key="3">
    <source>
        <dbReference type="Pfam" id="PF13649"/>
    </source>
</evidence>
<evidence type="ECO:0000313" key="5">
    <source>
        <dbReference type="Proteomes" id="UP000283587"/>
    </source>
</evidence>
<dbReference type="PANTHER" id="PTHR43861">
    <property type="entry name" value="TRANS-ACONITATE 2-METHYLTRANSFERASE-RELATED"/>
    <property type="match status" value="1"/>
</dbReference>
<dbReference type="InterPro" id="IPR029063">
    <property type="entry name" value="SAM-dependent_MTases_sf"/>
</dbReference>
<gene>
    <name evidence="4" type="ORF">D3P05_14660</name>
</gene>
<keyword evidence="5" id="KW-1185">Reference proteome</keyword>
<proteinExistence type="predicted"/>
<dbReference type="Pfam" id="PF10119">
    <property type="entry name" value="MethyTransf_Reg"/>
    <property type="match status" value="1"/>
</dbReference>
<evidence type="ECO:0000313" key="4">
    <source>
        <dbReference type="EMBL" id="RJL09742.1"/>
    </source>
</evidence>
<comment type="caution">
    <text evidence="4">The sequence shown here is derived from an EMBL/GenBank/DDBJ whole genome shotgun (WGS) entry which is preliminary data.</text>
</comment>
<dbReference type="Gene3D" id="3.40.50.150">
    <property type="entry name" value="Vaccinia Virus protein VP39"/>
    <property type="match status" value="1"/>
</dbReference>
<organism evidence="4 5">
    <name type="scientific">Paracoccus siganidrum</name>
    <dbReference type="NCBI Taxonomy" id="1276757"/>
    <lineage>
        <taxon>Bacteria</taxon>
        <taxon>Pseudomonadati</taxon>
        <taxon>Pseudomonadota</taxon>
        <taxon>Alphaproteobacteria</taxon>
        <taxon>Rhodobacterales</taxon>
        <taxon>Paracoccaceae</taxon>
        <taxon>Paracoccus</taxon>
    </lineage>
</organism>
<accession>A0A419A4L4</accession>
<name>A0A419A4L4_9RHOB</name>
<evidence type="ECO:0000259" key="2">
    <source>
        <dbReference type="Pfam" id="PF10119"/>
    </source>
</evidence>
<keyword evidence="1 4" id="KW-0808">Transferase</keyword>
<feature type="domain" description="Methyltransferase" evidence="3">
    <location>
        <begin position="49"/>
        <end position="144"/>
    </location>
</feature>
<sequence length="452" mass="48000">MTRDPAQDYFRGTAYPAFFHREQAPAWIASVAAALGRAAPDPARARWCEIGCGQGYAAAVLAAANPGMRLTGIDIDPGHIETARARAAAAGLENLDFICGDIRDPGLVAGEFDYIVTHGVLSWVGDAVRSAIADFIARHLAPMGIAAVHYMSEPGGAAFRAFHEVFRSVAHRPDPVAEGLRALSAMRDAGAGFFQLYPHAGPTLDKLLADPPAYVAHEYLNAVFRPLSFREVAGLFSAADLGWIGSATPIENIDAVSLPADAAQVIAPIREIALRETLKDMARNQALRYDLFARPAAPLDGPAHLDLLRRWSWRLLPGAPAPGGLVFQTRIGPVDGDARIFRPLLARLGEGPAGFAELERIQPFAGRPGLLNQALQTLLWSGAAHPVLPVGDPAPSARLNRHLLAERARDQAVPALACPALGSGLAFGVADLDALAAGRAERDLRQLTALKG</sequence>
<feature type="domain" description="Methyltransferase regulatory" evidence="2">
    <location>
        <begin position="212"/>
        <end position="294"/>
    </location>
</feature>
<protein>
    <submittedName>
        <fullName evidence="4">Methyltransferase domain-containing protein</fullName>
    </submittedName>
</protein>
<reference evidence="5" key="1">
    <citation type="submission" date="2018-09" db="EMBL/GenBank/DDBJ databases">
        <title>Paracoccus onubensis nov. sp. a moderate halophilic bacterium isolated from Gruta de las Maravillas (Aracena, Spain).</title>
        <authorList>
            <person name="Jurado V."/>
            <person name="Gutierrez-Patricio S."/>
            <person name="Gonzalez-Pimentel J.L."/>
            <person name="Miller A.Z."/>
            <person name="Laiz L."/>
            <person name="Saiz-Jimenez C."/>
        </authorList>
    </citation>
    <scope>NUCLEOTIDE SEQUENCE [LARGE SCALE GENOMIC DNA]</scope>
    <source>
        <strain evidence="5">DSM 26381</strain>
    </source>
</reference>